<dbReference type="CDD" id="cd02854">
    <property type="entry name" value="E_set_GBE_euk_N"/>
    <property type="match status" value="1"/>
</dbReference>
<dbReference type="GO" id="GO:0005978">
    <property type="term" value="P:glycogen biosynthetic process"/>
    <property type="evidence" value="ECO:0007669"/>
    <property type="project" value="UniProtKB-UniPathway"/>
</dbReference>
<dbReference type="InterPro" id="IPR013780">
    <property type="entry name" value="Glyco_hydro_b"/>
</dbReference>
<dbReference type="OrthoDB" id="196493at2759"/>
<dbReference type="EC" id="2.4.1.18" evidence="4"/>
<dbReference type="InterPro" id="IPR017853">
    <property type="entry name" value="GH"/>
</dbReference>
<dbReference type="UniPathway" id="UPA00164"/>
<keyword evidence="7" id="KW-0808">Transferase</keyword>
<dbReference type="Gene3D" id="3.20.20.80">
    <property type="entry name" value="Glycosidases"/>
    <property type="match status" value="1"/>
</dbReference>
<comment type="function">
    <text evidence="10">Glycogen-branching enzyme participates in the glycogen biosynthetic process along with glycogenin and glycogen synthase. Generates alpha-1,6-glucosidic branches from alpha-1,4-linked glucose chains, to increase solubility of the glycogen polymer.</text>
</comment>
<dbReference type="FunFam" id="3.20.20.80:FF:000001">
    <property type="entry name" value="1,4-alpha-glucan branching enzyme"/>
    <property type="match status" value="1"/>
</dbReference>
<evidence type="ECO:0000256" key="3">
    <source>
        <dbReference type="ARBA" id="ARBA00009000"/>
    </source>
</evidence>
<dbReference type="eggNOG" id="KOG0470">
    <property type="taxonomic scope" value="Eukaryota"/>
</dbReference>
<reference evidence="13 14" key="1">
    <citation type="journal article" date="2013" name="PLoS Genet.">
        <title>The genome and development-dependent transcriptomes of Pyronema confluens: a window into fungal evolution.</title>
        <authorList>
            <person name="Traeger S."/>
            <person name="Altegoer F."/>
            <person name="Freitag M."/>
            <person name="Gabaldon T."/>
            <person name="Kempken F."/>
            <person name="Kumar A."/>
            <person name="Marcet-Houben M."/>
            <person name="Poggeler S."/>
            <person name="Stajich J.E."/>
            <person name="Nowrousian M."/>
        </authorList>
    </citation>
    <scope>NUCLEOTIDE SEQUENCE [LARGE SCALE GENOMIC DNA]</scope>
    <source>
        <strain evidence="14">CBS 100304</strain>
        <tissue evidence="13">Vegetative mycelium</tissue>
    </source>
</reference>
<dbReference type="Pfam" id="PF00128">
    <property type="entry name" value="Alpha-amylase"/>
    <property type="match status" value="1"/>
</dbReference>
<evidence type="ECO:0000259" key="12">
    <source>
        <dbReference type="SMART" id="SM00642"/>
    </source>
</evidence>
<dbReference type="InterPro" id="IPR013783">
    <property type="entry name" value="Ig-like_fold"/>
</dbReference>
<evidence type="ECO:0000313" key="13">
    <source>
        <dbReference type="EMBL" id="CCX04262.1"/>
    </source>
</evidence>
<evidence type="ECO:0000256" key="9">
    <source>
        <dbReference type="ARBA" id="ARBA00031979"/>
    </source>
</evidence>
<dbReference type="Pfam" id="PF02806">
    <property type="entry name" value="Alpha-amylase_C"/>
    <property type="match status" value="1"/>
</dbReference>
<dbReference type="FunFam" id="2.60.40.1180:FF:000003">
    <property type="entry name" value="1,4-alpha-glucan-branching enzyme, chloroplastic/amyloplastic"/>
    <property type="match status" value="1"/>
</dbReference>
<evidence type="ECO:0000256" key="1">
    <source>
        <dbReference type="ARBA" id="ARBA00000826"/>
    </source>
</evidence>
<dbReference type="InterPro" id="IPR006047">
    <property type="entry name" value="GH13_cat_dom"/>
</dbReference>
<evidence type="ECO:0000313" key="14">
    <source>
        <dbReference type="Proteomes" id="UP000018144"/>
    </source>
</evidence>
<evidence type="ECO:0000256" key="7">
    <source>
        <dbReference type="ARBA" id="ARBA00022679"/>
    </source>
</evidence>
<feature type="domain" description="Glycosyl hydrolase family 13 catalytic" evidence="12">
    <location>
        <begin position="225"/>
        <end position="588"/>
    </location>
</feature>
<evidence type="ECO:0000256" key="2">
    <source>
        <dbReference type="ARBA" id="ARBA00004964"/>
    </source>
</evidence>
<dbReference type="InterPro" id="IPR006048">
    <property type="entry name" value="A-amylase/branching_C"/>
</dbReference>
<dbReference type="PANTHER" id="PTHR43651:SF3">
    <property type="entry name" value="1,4-ALPHA-GLUCAN-BRANCHING ENZYME"/>
    <property type="match status" value="1"/>
</dbReference>
<dbReference type="Pfam" id="PF02922">
    <property type="entry name" value="CBM_48"/>
    <property type="match status" value="1"/>
</dbReference>
<dbReference type="GO" id="GO:0043169">
    <property type="term" value="F:cation binding"/>
    <property type="evidence" value="ECO:0007669"/>
    <property type="project" value="InterPro"/>
</dbReference>
<accession>U4KTX4</accession>
<dbReference type="InterPro" id="IPR037439">
    <property type="entry name" value="Branching_enzy"/>
</dbReference>
<keyword evidence="6" id="KW-0328">Glycosyltransferase</keyword>
<feature type="active site" description="Nucleophile" evidence="11">
    <location>
        <position position="377"/>
    </location>
</feature>
<dbReference type="CDD" id="cd11321">
    <property type="entry name" value="AmyAc_bac_euk_BE"/>
    <property type="match status" value="1"/>
</dbReference>
<dbReference type="OMA" id="YEMHLGS"/>
<gene>
    <name evidence="13" type="ORF">PCON_01282</name>
</gene>
<proteinExistence type="inferred from homology"/>
<dbReference type="SUPFAM" id="SSF81296">
    <property type="entry name" value="E set domains"/>
    <property type="match status" value="1"/>
</dbReference>
<keyword evidence="8" id="KW-0320">Glycogen biosynthesis</keyword>
<evidence type="ECO:0000256" key="5">
    <source>
        <dbReference type="ARBA" id="ARBA00020932"/>
    </source>
</evidence>
<dbReference type="InterPro" id="IPR014756">
    <property type="entry name" value="Ig_E-set"/>
</dbReference>
<dbReference type="GO" id="GO:0004553">
    <property type="term" value="F:hydrolase activity, hydrolyzing O-glycosyl compounds"/>
    <property type="evidence" value="ECO:0007669"/>
    <property type="project" value="InterPro"/>
</dbReference>
<name>U4KTX4_PYROM</name>
<dbReference type="Gene3D" id="2.60.40.10">
    <property type="entry name" value="Immunoglobulins"/>
    <property type="match status" value="1"/>
</dbReference>
<dbReference type="STRING" id="1076935.U4KTX4"/>
<dbReference type="SUPFAM" id="SSF51445">
    <property type="entry name" value="(Trans)glycosidases"/>
    <property type="match status" value="1"/>
</dbReference>
<comment type="similarity">
    <text evidence="3">Belongs to the glycosyl hydrolase 13 family. GlgB subfamily.</text>
</comment>
<evidence type="ECO:0000256" key="8">
    <source>
        <dbReference type="ARBA" id="ARBA00023056"/>
    </source>
</evidence>
<evidence type="ECO:0000256" key="11">
    <source>
        <dbReference type="PIRSR" id="PIRSR000463-1"/>
    </source>
</evidence>
<dbReference type="SUPFAM" id="SSF51011">
    <property type="entry name" value="Glycosyl hydrolase domain"/>
    <property type="match status" value="1"/>
</dbReference>
<comment type="pathway">
    <text evidence="2">Glycan biosynthesis; glycogen biosynthesis.</text>
</comment>
<dbReference type="GO" id="GO:0003844">
    <property type="term" value="F:1,4-alpha-glucan branching enzyme activity"/>
    <property type="evidence" value="ECO:0007669"/>
    <property type="project" value="UniProtKB-EC"/>
</dbReference>
<dbReference type="Gene3D" id="2.60.40.1180">
    <property type="entry name" value="Golgi alpha-mannosidase II"/>
    <property type="match status" value="1"/>
</dbReference>
<dbReference type="AlphaFoldDB" id="U4KTX4"/>
<evidence type="ECO:0000256" key="4">
    <source>
        <dbReference type="ARBA" id="ARBA00012541"/>
    </source>
</evidence>
<dbReference type="SMART" id="SM00642">
    <property type="entry name" value="Aamy"/>
    <property type="match status" value="1"/>
</dbReference>
<comment type="catalytic activity">
    <reaction evidence="1">
        <text>Transfers a segment of a (1-&gt;4)-alpha-D-glucan chain to a primary hydroxy group in a similar glucan chain.</text>
        <dbReference type="EC" id="2.4.1.18"/>
    </reaction>
</comment>
<dbReference type="InterPro" id="IPR004193">
    <property type="entry name" value="Glyco_hydro_13_N"/>
</dbReference>
<dbReference type="FunFam" id="2.60.40.10:FF:000250">
    <property type="entry name" value="1,4-alpha-glucan-branching enzyme, chloroplastic/amyloplastic"/>
    <property type="match status" value="1"/>
</dbReference>
<dbReference type="PANTHER" id="PTHR43651">
    <property type="entry name" value="1,4-ALPHA-GLUCAN-BRANCHING ENZYME"/>
    <property type="match status" value="1"/>
</dbReference>
<evidence type="ECO:0000256" key="10">
    <source>
        <dbReference type="ARBA" id="ARBA00049618"/>
    </source>
</evidence>
<evidence type="ECO:0000256" key="6">
    <source>
        <dbReference type="ARBA" id="ARBA00022676"/>
    </source>
</evidence>
<sequence>MPAAKASASVSKAAETVASTAQTVAKKVQETVVAPVVAKSTQPEIATDGTGVLSLDPWLEPFKDALRSRFSHAQKWIKTIEEHEGGLDKFSKGYEKFGITVAPNGDITYREWAPNAISAHFIGDFNNWDRLSHPMTRDDYGVWEITLKAVNGKPAIEHGSKVKLTMETKQHEHIDRLPAWIQYVTQDLNVSPVYDARFWNPTKYVFKNQRPPKPKSARVYEAHVGISTNEYRVGTYKEFTRDTLPRIHKLGYNVIQLMAIQEHAYYASFGYQVTNFFAASSRYGTPEELKELIDTAHGMGISVLLDIVHSHACKNVLDGLNMFDGSDDLYFHEGAKGRHELWDSRLFNYGNHEVLRFLLSNLRFYMEEFKFDGFRFDGVTSILYTHHGIGTGFSGGYHEYFGPSVDEEGVVYLMLANEMLHQCYPEVITIAEDVSGMPALCLPLALGGVGFDYRLAMAIPDMWIKLLKEKKDEDWDMANICWTLTNRRHGEKTIAYAESHDQALVGDKSLLMWLCDKELYTHMSTLTENTPIIDRGIALHKMIRLLTHGLGGEGYLNFEGNEFGHPEWLDFPRAGNNNSFHYARRQFNLVDDNLLRYRFLNDFDAAMQHLEEKYGWLASSQAYISLKHEGDKVIVFERAGLLFIFNFHTTNSFTDYRVGVDVPGKYKVVLNTDRPEFGGHSRIDEGTDFFTTDMPWNGRANFTQVYLPCRTAIVLALQK</sequence>
<dbReference type="PIRSF" id="PIRSF000463">
    <property type="entry name" value="GlgB"/>
    <property type="match status" value="1"/>
</dbReference>
<feature type="active site" description="Proton donor" evidence="11">
    <location>
        <position position="432"/>
    </location>
</feature>
<dbReference type="GO" id="GO:0005737">
    <property type="term" value="C:cytoplasm"/>
    <property type="evidence" value="ECO:0007669"/>
    <property type="project" value="TreeGrafter"/>
</dbReference>
<organism evidence="13 14">
    <name type="scientific">Pyronema omphalodes (strain CBS 100304)</name>
    <name type="common">Pyronema confluens</name>
    <dbReference type="NCBI Taxonomy" id="1076935"/>
    <lineage>
        <taxon>Eukaryota</taxon>
        <taxon>Fungi</taxon>
        <taxon>Dikarya</taxon>
        <taxon>Ascomycota</taxon>
        <taxon>Pezizomycotina</taxon>
        <taxon>Pezizomycetes</taxon>
        <taxon>Pezizales</taxon>
        <taxon>Pyronemataceae</taxon>
        <taxon>Pyronema</taxon>
    </lineage>
</organism>
<protein>
    <recommendedName>
        <fullName evidence="5">1,4-alpha-glucan-branching enzyme</fullName>
        <ecNumber evidence="4">2.4.1.18</ecNumber>
    </recommendedName>
    <alternativeName>
        <fullName evidence="9">Glycogen-branching enzyme</fullName>
    </alternativeName>
</protein>
<dbReference type="EMBL" id="HF935194">
    <property type="protein sequence ID" value="CCX04262.1"/>
    <property type="molecule type" value="Genomic_DNA"/>
</dbReference>
<dbReference type="Proteomes" id="UP000018144">
    <property type="component" value="Unassembled WGS sequence"/>
</dbReference>
<keyword evidence="14" id="KW-1185">Reference proteome</keyword>